<evidence type="ECO:0000256" key="13">
    <source>
        <dbReference type="ARBA" id="ARBA00041418"/>
    </source>
</evidence>
<dbReference type="GO" id="GO:0005886">
    <property type="term" value="C:plasma membrane"/>
    <property type="evidence" value="ECO:0007669"/>
    <property type="project" value="TreeGrafter"/>
</dbReference>
<feature type="transmembrane region" description="Helical" evidence="17">
    <location>
        <begin position="347"/>
        <end position="372"/>
    </location>
</feature>
<evidence type="ECO:0000256" key="5">
    <source>
        <dbReference type="ARBA" id="ARBA00022960"/>
    </source>
</evidence>
<evidence type="ECO:0000256" key="17">
    <source>
        <dbReference type="SAM" id="Phobius"/>
    </source>
</evidence>
<feature type="transmembrane region" description="Helical" evidence="17">
    <location>
        <begin position="115"/>
        <end position="134"/>
    </location>
</feature>
<evidence type="ECO:0000256" key="4">
    <source>
        <dbReference type="ARBA" id="ARBA00022692"/>
    </source>
</evidence>
<evidence type="ECO:0000256" key="16">
    <source>
        <dbReference type="SAM" id="MobiDB-lite"/>
    </source>
</evidence>
<organism evidence="18 19">
    <name type="scientific">Alienimonas californiensis</name>
    <dbReference type="NCBI Taxonomy" id="2527989"/>
    <lineage>
        <taxon>Bacteria</taxon>
        <taxon>Pseudomonadati</taxon>
        <taxon>Planctomycetota</taxon>
        <taxon>Planctomycetia</taxon>
        <taxon>Planctomycetales</taxon>
        <taxon>Planctomycetaceae</taxon>
        <taxon>Alienimonas</taxon>
    </lineage>
</organism>
<dbReference type="GO" id="GO:0009252">
    <property type="term" value="P:peptidoglycan biosynthetic process"/>
    <property type="evidence" value="ECO:0007669"/>
    <property type="project" value="UniProtKB-KW"/>
</dbReference>
<dbReference type="KEGG" id="acaf:CA12_21730"/>
<evidence type="ECO:0000256" key="7">
    <source>
        <dbReference type="ARBA" id="ARBA00022989"/>
    </source>
</evidence>
<comment type="subcellular location">
    <subcellularLocation>
        <location evidence="1">Membrane</location>
        <topology evidence="1">Multi-pass membrane protein</topology>
    </subcellularLocation>
</comment>
<dbReference type="Proteomes" id="UP000318741">
    <property type="component" value="Chromosome"/>
</dbReference>
<dbReference type="PANTHER" id="PTHR30474:SF2">
    <property type="entry name" value="PEPTIDOGLYCAN GLYCOSYLTRANSFERASE FTSW-RELATED"/>
    <property type="match status" value="1"/>
</dbReference>
<feature type="compositionally biased region" description="Polar residues" evidence="16">
    <location>
        <begin position="16"/>
        <end position="26"/>
    </location>
</feature>
<keyword evidence="7 17" id="KW-1133">Transmembrane helix</keyword>
<evidence type="ECO:0000256" key="1">
    <source>
        <dbReference type="ARBA" id="ARBA00004141"/>
    </source>
</evidence>
<evidence type="ECO:0000313" key="18">
    <source>
        <dbReference type="EMBL" id="QDT16075.1"/>
    </source>
</evidence>
<dbReference type="GO" id="GO:0032153">
    <property type="term" value="C:cell division site"/>
    <property type="evidence" value="ECO:0007669"/>
    <property type="project" value="TreeGrafter"/>
</dbReference>
<comment type="similarity">
    <text evidence="11">Belongs to the SEDS family. FtsW subfamily.</text>
</comment>
<feature type="transmembrane region" description="Helical" evidence="17">
    <location>
        <begin position="227"/>
        <end position="247"/>
    </location>
</feature>
<evidence type="ECO:0000256" key="8">
    <source>
        <dbReference type="ARBA" id="ARBA00023136"/>
    </source>
</evidence>
<reference evidence="18 19" key="1">
    <citation type="submission" date="2019-02" db="EMBL/GenBank/DDBJ databases">
        <title>Deep-cultivation of Planctomycetes and their phenomic and genomic characterization uncovers novel biology.</title>
        <authorList>
            <person name="Wiegand S."/>
            <person name="Jogler M."/>
            <person name="Boedeker C."/>
            <person name="Pinto D."/>
            <person name="Vollmers J."/>
            <person name="Rivas-Marin E."/>
            <person name="Kohn T."/>
            <person name="Peeters S.H."/>
            <person name="Heuer A."/>
            <person name="Rast P."/>
            <person name="Oberbeckmann S."/>
            <person name="Bunk B."/>
            <person name="Jeske O."/>
            <person name="Meyerdierks A."/>
            <person name="Storesund J.E."/>
            <person name="Kallscheuer N."/>
            <person name="Luecker S."/>
            <person name="Lage O.M."/>
            <person name="Pohl T."/>
            <person name="Merkel B.J."/>
            <person name="Hornburger P."/>
            <person name="Mueller R.-W."/>
            <person name="Bruemmer F."/>
            <person name="Labrenz M."/>
            <person name="Spormann A.M."/>
            <person name="Op den Camp H."/>
            <person name="Overmann J."/>
            <person name="Amann R."/>
            <person name="Jetten M.S.M."/>
            <person name="Mascher T."/>
            <person name="Medema M.H."/>
            <person name="Devos D.P."/>
            <person name="Kaster A.-K."/>
            <person name="Ovreas L."/>
            <person name="Rohde M."/>
            <person name="Galperin M.Y."/>
            <person name="Jogler C."/>
        </authorList>
    </citation>
    <scope>NUCLEOTIDE SEQUENCE [LARGE SCALE GENOMIC DNA]</scope>
    <source>
        <strain evidence="18 19">CA12</strain>
    </source>
</reference>
<dbReference type="GO" id="GO:0008955">
    <property type="term" value="F:peptidoglycan glycosyltransferase activity"/>
    <property type="evidence" value="ECO:0007669"/>
    <property type="project" value="UniProtKB-EC"/>
</dbReference>
<dbReference type="GO" id="GO:0008360">
    <property type="term" value="P:regulation of cell shape"/>
    <property type="evidence" value="ECO:0007669"/>
    <property type="project" value="UniProtKB-KW"/>
</dbReference>
<keyword evidence="4 17" id="KW-0812">Transmembrane</keyword>
<keyword evidence="2" id="KW-0328">Glycosyltransferase</keyword>
<keyword evidence="19" id="KW-1185">Reference proteome</keyword>
<feature type="transmembrane region" description="Helical" evidence="17">
    <location>
        <begin position="384"/>
        <end position="402"/>
    </location>
</feature>
<feature type="transmembrane region" description="Helical" evidence="17">
    <location>
        <begin position="83"/>
        <end position="103"/>
    </location>
</feature>
<dbReference type="Pfam" id="PF01098">
    <property type="entry name" value="FTSW_RODA_SPOVE"/>
    <property type="match status" value="1"/>
</dbReference>
<evidence type="ECO:0000256" key="11">
    <source>
        <dbReference type="ARBA" id="ARBA00038053"/>
    </source>
</evidence>
<evidence type="ECO:0000256" key="2">
    <source>
        <dbReference type="ARBA" id="ARBA00022676"/>
    </source>
</evidence>
<dbReference type="AlphaFoldDB" id="A0A517P9N6"/>
<evidence type="ECO:0000256" key="10">
    <source>
        <dbReference type="ARBA" id="ARBA00033270"/>
    </source>
</evidence>
<name>A0A517P9N6_9PLAN</name>
<feature type="region of interest" description="Disordered" evidence="16">
    <location>
        <begin position="1"/>
        <end position="26"/>
    </location>
</feature>
<keyword evidence="5" id="KW-0133">Cell shape</keyword>
<proteinExistence type="inferred from homology"/>
<comment type="catalytic activity">
    <reaction evidence="15">
        <text>[GlcNAc-(1-&gt;4)-Mur2Ac(oyl-L-Ala-gamma-D-Glu-L-Lys-D-Ala-D-Ala)](n)-di-trans,octa-cis-undecaprenyl diphosphate + beta-D-GlcNAc-(1-&gt;4)-Mur2Ac(oyl-L-Ala-gamma-D-Glu-L-Lys-D-Ala-D-Ala)-di-trans,octa-cis-undecaprenyl diphosphate = [GlcNAc-(1-&gt;4)-Mur2Ac(oyl-L-Ala-gamma-D-Glu-L-Lys-D-Ala-D-Ala)](n+1)-di-trans,octa-cis-undecaprenyl diphosphate + di-trans,octa-cis-undecaprenyl diphosphate + H(+)</text>
        <dbReference type="Rhea" id="RHEA:23708"/>
        <dbReference type="Rhea" id="RHEA-COMP:9602"/>
        <dbReference type="Rhea" id="RHEA-COMP:9603"/>
        <dbReference type="ChEBI" id="CHEBI:15378"/>
        <dbReference type="ChEBI" id="CHEBI:58405"/>
        <dbReference type="ChEBI" id="CHEBI:60033"/>
        <dbReference type="ChEBI" id="CHEBI:78435"/>
        <dbReference type="EC" id="2.4.99.28"/>
    </reaction>
</comment>
<accession>A0A517P9N6</accession>
<sequence length="419" mass="43385">MTADEVPDEPRPSGRGRSSTADRQTGSQALWIRENGPFLTVGAPDRPAGDDRRAFLCVAAVLAGVGLTVAHSTAMAEPDPARVLAKCCILMAVAVAAGIACACTPPRWIRRLTPWLLAATVLLLVVVLIPGVGVKSGGARRWLRAAGVSVQPAELAKLCVPLAIAFRPVPPRRLLTGRFGLGSLRRAFGLWPAVLCAGLIAAEPDLSTAITVLLGATAAVWLRGWPAWPFAAGLCAAVPAAAGTFWLRPYQWNRVTAFVEALADPAAAPYQVRQGAVALGSGGVWGCGLGRGWQKLSFLPEADDDFALAAVGEELGLVGAGGVLLLWILLAWFGLRAIRFAPPVRRAAAGALVVQLVGQALLNAGVVCGLLPPTGIPHPFLSRGGSSLVVTCAAIGLVLALGRPGDSHRLQAKESGDSP</sequence>
<dbReference type="InterPro" id="IPR001182">
    <property type="entry name" value="FtsW/RodA"/>
</dbReference>
<dbReference type="PANTHER" id="PTHR30474">
    <property type="entry name" value="CELL CYCLE PROTEIN"/>
    <property type="match status" value="1"/>
</dbReference>
<feature type="transmembrane region" description="Helical" evidence="17">
    <location>
        <begin position="315"/>
        <end position="335"/>
    </location>
</feature>
<dbReference type="GO" id="GO:0015648">
    <property type="term" value="F:lipid-linked peptidoglycan transporter activity"/>
    <property type="evidence" value="ECO:0007669"/>
    <property type="project" value="TreeGrafter"/>
</dbReference>
<keyword evidence="8 17" id="KW-0472">Membrane</keyword>
<evidence type="ECO:0000256" key="3">
    <source>
        <dbReference type="ARBA" id="ARBA00022679"/>
    </source>
</evidence>
<dbReference type="EMBL" id="CP036265">
    <property type="protein sequence ID" value="QDT16075.1"/>
    <property type="molecule type" value="Genomic_DNA"/>
</dbReference>
<evidence type="ECO:0000256" key="15">
    <source>
        <dbReference type="ARBA" id="ARBA00049902"/>
    </source>
</evidence>
<keyword evidence="6" id="KW-0573">Peptidoglycan synthesis</keyword>
<evidence type="ECO:0000256" key="12">
    <source>
        <dbReference type="ARBA" id="ARBA00041185"/>
    </source>
</evidence>
<feature type="transmembrane region" description="Helical" evidence="17">
    <location>
        <begin position="190"/>
        <end position="215"/>
    </location>
</feature>
<gene>
    <name evidence="18" type="primary">ftsW</name>
    <name evidence="18" type="ORF">CA12_21730</name>
</gene>
<evidence type="ECO:0000313" key="19">
    <source>
        <dbReference type="Proteomes" id="UP000318741"/>
    </source>
</evidence>
<dbReference type="GO" id="GO:0051301">
    <property type="term" value="P:cell division"/>
    <property type="evidence" value="ECO:0007669"/>
    <property type="project" value="InterPro"/>
</dbReference>
<dbReference type="OrthoDB" id="9768187at2"/>
<keyword evidence="3 18" id="KW-0808">Transferase</keyword>
<evidence type="ECO:0000256" key="14">
    <source>
        <dbReference type="ARBA" id="ARBA00044770"/>
    </source>
</evidence>
<dbReference type="EC" id="2.4.99.28" evidence="14"/>
<evidence type="ECO:0000256" key="9">
    <source>
        <dbReference type="ARBA" id="ARBA00032370"/>
    </source>
</evidence>
<evidence type="ECO:0000256" key="6">
    <source>
        <dbReference type="ARBA" id="ARBA00022984"/>
    </source>
</evidence>
<protein>
    <recommendedName>
        <fullName evidence="12">Probable peptidoglycan glycosyltransferase FtsW</fullName>
        <ecNumber evidence="14">2.4.99.28</ecNumber>
    </recommendedName>
    <alternativeName>
        <fullName evidence="13">Cell division protein FtsW</fullName>
    </alternativeName>
    <alternativeName>
        <fullName evidence="10">Cell wall polymerase</fullName>
    </alternativeName>
    <alternativeName>
        <fullName evidence="9">Peptidoglycan polymerase</fullName>
    </alternativeName>
</protein>
<feature type="transmembrane region" description="Helical" evidence="17">
    <location>
        <begin position="54"/>
        <end position="71"/>
    </location>
</feature>